<name>A0A1C7M9U6_GRIFR</name>
<dbReference type="Pfam" id="PF08639">
    <property type="entry name" value="Sld3_STD"/>
    <property type="match status" value="1"/>
</dbReference>
<feature type="domain" description="DNA replication regulator Sld3 C-terminal" evidence="5">
    <location>
        <begin position="176"/>
        <end position="351"/>
    </location>
</feature>
<dbReference type="AlphaFoldDB" id="A0A1C7M9U6"/>
<evidence type="ECO:0000256" key="2">
    <source>
        <dbReference type="ARBA" id="ARBA00023043"/>
    </source>
</evidence>
<dbReference type="OMA" id="WMNEKWR"/>
<dbReference type="PROSITE" id="PS50297">
    <property type="entry name" value="ANK_REP_REGION"/>
    <property type="match status" value="2"/>
</dbReference>
<dbReference type="Gene3D" id="1.20.58.2130">
    <property type="match status" value="1"/>
</dbReference>
<dbReference type="SUPFAM" id="SSF48403">
    <property type="entry name" value="Ankyrin repeat"/>
    <property type="match status" value="1"/>
</dbReference>
<evidence type="ECO:0000256" key="3">
    <source>
        <dbReference type="PROSITE-ProRule" id="PRU00023"/>
    </source>
</evidence>
<comment type="caution">
    <text evidence="6">The sequence shown here is derived from an EMBL/GenBank/DDBJ whole genome shotgun (WGS) entry which is preliminary data.</text>
</comment>
<dbReference type="STRING" id="5627.A0A1C7M9U6"/>
<dbReference type="PROSITE" id="PS50088">
    <property type="entry name" value="ANK_REPEAT"/>
    <property type="match status" value="2"/>
</dbReference>
<evidence type="ECO:0000259" key="5">
    <source>
        <dbReference type="Pfam" id="PF08639"/>
    </source>
</evidence>
<dbReference type="OrthoDB" id="3003917at2759"/>
<evidence type="ECO:0000256" key="1">
    <source>
        <dbReference type="ARBA" id="ARBA00022737"/>
    </source>
</evidence>
<keyword evidence="7" id="KW-1185">Reference proteome</keyword>
<dbReference type="InterPro" id="IPR013948">
    <property type="entry name" value="DNA_replication_reg_Sld3_C"/>
</dbReference>
<dbReference type="EMBL" id="LUGG01000007">
    <property type="protein sequence ID" value="OBZ73106.1"/>
    <property type="molecule type" value="Genomic_DNA"/>
</dbReference>
<dbReference type="PANTHER" id="PTHR24171">
    <property type="entry name" value="ANKYRIN REPEAT DOMAIN-CONTAINING PROTEIN 39-RELATED"/>
    <property type="match status" value="1"/>
</dbReference>
<feature type="region of interest" description="Disordered" evidence="4">
    <location>
        <begin position="404"/>
        <end position="489"/>
    </location>
</feature>
<feature type="region of interest" description="Disordered" evidence="4">
    <location>
        <begin position="356"/>
        <end position="392"/>
    </location>
</feature>
<dbReference type="SMART" id="SM00248">
    <property type="entry name" value="ANK"/>
    <property type="match status" value="2"/>
</dbReference>
<feature type="compositionally biased region" description="Basic residues" evidence="4">
    <location>
        <begin position="404"/>
        <end position="413"/>
    </location>
</feature>
<organism evidence="6 7">
    <name type="scientific">Grifola frondosa</name>
    <name type="common">Maitake</name>
    <name type="synonym">Polyporus frondosus</name>
    <dbReference type="NCBI Taxonomy" id="5627"/>
    <lineage>
        <taxon>Eukaryota</taxon>
        <taxon>Fungi</taxon>
        <taxon>Dikarya</taxon>
        <taxon>Basidiomycota</taxon>
        <taxon>Agaricomycotina</taxon>
        <taxon>Agaricomycetes</taxon>
        <taxon>Polyporales</taxon>
        <taxon>Grifolaceae</taxon>
        <taxon>Grifola</taxon>
    </lineage>
</organism>
<feature type="repeat" description="ANK" evidence="3">
    <location>
        <begin position="569"/>
        <end position="601"/>
    </location>
</feature>
<feature type="compositionally biased region" description="Basic and acidic residues" evidence="4">
    <location>
        <begin position="372"/>
        <end position="391"/>
    </location>
</feature>
<feature type="repeat" description="ANK" evidence="3">
    <location>
        <begin position="536"/>
        <end position="568"/>
    </location>
</feature>
<evidence type="ECO:0000313" key="6">
    <source>
        <dbReference type="EMBL" id="OBZ73106.1"/>
    </source>
</evidence>
<dbReference type="Gene3D" id="1.25.40.20">
    <property type="entry name" value="Ankyrin repeat-containing domain"/>
    <property type="match status" value="1"/>
</dbReference>
<evidence type="ECO:0000313" key="7">
    <source>
        <dbReference type="Proteomes" id="UP000092993"/>
    </source>
</evidence>
<feature type="region of interest" description="Disordered" evidence="4">
    <location>
        <begin position="171"/>
        <end position="196"/>
    </location>
</feature>
<dbReference type="InterPro" id="IPR036770">
    <property type="entry name" value="Ankyrin_rpt-contain_sf"/>
</dbReference>
<evidence type="ECO:0000256" key="4">
    <source>
        <dbReference type="SAM" id="MobiDB-lite"/>
    </source>
</evidence>
<dbReference type="Proteomes" id="UP000092993">
    <property type="component" value="Unassembled WGS sequence"/>
</dbReference>
<dbReference type="PANTHER" id="PTHR24171:SF9">
    <property type="entry name" value="ANKYRIN REPEAT DOMAIN-CONTAINING PROTEIN 39"/>
    <property type="match status" value="1"/>
</dbReference>
<sequence>MVSLSPPTYALSAQCPVKWTATQEKTISTDFAHLDLTDETPQDYVLRNYLQFLWLPQSIMPLQYFITSLRRIRFSTPPPSQPPNCAHPIHALLQSLLLTPRAAAQKYYARIPQVIADERETEDTEENMMWYALNHEKADEADDDERWRKAWLERMERREVQIQILLHMLPPSLSPSKKRKRRKREEEPRPPPPSIVERLESFMDRLSMWQLMQSIEDPASGAQKVDANSKGKARDDRDWMQVFCEDIVEPQFKAQLPEFCALLRSKVFRDSPLSEASDTLSLSPPSSPKQKGKRLKPAGAEMPRTSSRESTKRSLSLSLEQERARSRSLSVGPSNLRQRALVREVSMTTAFKGKTKARAIAPAGKTQGARAASKDEMKPPADREKRTDSHKGVTLVAATPVKPKVKTKTRHPPRPIPFCATGSSSQASRSQASSSAGGHYRLSGAADGDDEDEWTIPSSPDVLLLGPGTSDWDEDDATDGGSLGDGTGLGRGHILVEGTPTKEHYGVLGDRIRYSSTRNARVRPSRKAAPNLTNAQGNTLLMLAAYGGHTELVRGLLKRGADPNRINDRGQSPLAGAVFKGYNEVVQVLVDGGADPRLGTPTAIQIARMFKKNDMLGVLGAKAEDMEGDIPIVPGPPST</sequence>
<reference evidence="6 7" key="1">
    <citation type="submission" date="2016-03" db="EMBL/GenBank/DDBJ databases">
        <title>Whole genome sequencing of Grifola frondosa 9006-11.</title>
        <authorList>
            <person name="Min B."/>
            <person name="Park H."/>
            <person name="Kim J.-G."/>
            <person name="Cho H."/>
            <person name="Oh Y.-L."/>
            <person name="Kong W.-S."/>
            <person name="Choi I.-G."/>
        </authorList>
    </citation>
    <scope>NUCLEOTIDE SEQUENCE [LARGE SCALE GENOMIC DNA]</scope>
    <source>
        <strain evidence="6 7">9006-11</strain>
    </source>
</reference>
<keyword evidence="2 3" id="KW-0040">ANK repeat</keyword>
<accession>A0A1C7M9U6</accession>
<keyword evidence="1" id="KW-0677">Repeat</keyword>
<gene>
    <name evidence="6" type="ORF">A0H81_06741</name>
</gene>
<dbReference type="Pfam" id="PF12796">
    <property type="entry name" value="Ank_2"/>
    <property type="match status" value="1"/>
</dbReference>
<feature type="compositionally biased region" description="Low complexity" evidence="4">
    <location>
        <begin position="422"/>
        <end position="438"/>
    </location>
</feature>
<dbReference type="InterPro" id="IPR002110">
    <property type="entry name" value="Ankyrin_rpt"/>
</dbReference>
<proteinExistence type="predicted"/>
<feature type="region of interest" description="Disordered" evidence="4">
    <location>
        <begin position="215"/>
        <end position="235"/>
    </location>
</feature>
<protein>
    <recommendedName>
        <fullName evidence="5">DNA replication regulator Sld3 C-terminal domain-containing protein</fullName>
    </recommendedName>
</protein>
<feature type="region of interest" description="Disordered" evidence="4">
    <location>
        <begin position="275"/>
        <end position="335"/>
    </location>
</feature>